<dbReference type="EMBL" id="CADIKF010000008">
    <property type="protein sequence ID" value="CAB3752083.1"/>
    <property type="molecule type" value="Genomic_DNA"/>
</dbReference>
<sequence length="301" mass="32060">MAIQVNGVVVKKLGFIGLGAMGEAMCRNLAARAAMPVLGYDLRSEPLQRLAEAGVEACGSIAEIALECELVFICLASDQQVDTVCFGSDGAIQRASNVKVIVDCGTTSVAFTRDAAARCRELGIVWIDAPIARGREGAQRGTLAFMVGAKRDVFEAVTPLLSAMGTDVIFCGDVGCGQIVKILNNKVVLQQVHALAEALTIGESLGVNGNVLFDSFAKGSADCKALHAQGTHHLLTGNFPPRTFSTLYALKDIGHAIQLADEAQVNAGLARSTRDLLERSRDAGHEEDYYPVFVKLLHRPY</sequence>
<feature type="active site" evidence="3">
    <location>
        <position position="181"/>
    </location>
</feature>
<dbReference type="Gene3D" id="1.10.1040.10">
    <property type="entry name" value="N-(1-d-carboxylethyl)-l-norvaline Dehydrogenase, domain 2"/>
    <property type="match status" value="1"/>
</dbReference>
<keyword evidence="2" id="KW-0520">NAD</keyword>
<name>A0A6J5DDP9_9BURK</name>
<dbReference type="Pfam" id="PF03446">
    <property type="entry name" value="NAD_binding_2"/>
    <property type="match status" value="1"/>
</dbReference>
<protein>
    <submittedName>
        <fullName evidence="6">2-(Hydroxymethyl)glutarate dehydrogenase</fullName>
        <ecNumber evidence="6">1.1.1.291</ecNumber>
    </submittedName>
</protein>
<evidence type="ECO:0000256" key="3">
    <source>
        <dbReference type="PIRSR" id="PIRSR000103-1"/>
    </source>
</evidence>
<accession>A0A6J5DDP9</accession>
<organism evidence="6 7">
    <name type="scientific">Paraburkholderia solisilvae</name>
    <dbReference type="NCBI Taxonomy" id="624376"/>
    <lineage>
        <taxon>Bacteria</taxon>
        <taxon>Pseudomonadati</taxon>
        <taxon>Pseudomonadota</taxon>
        <taxon>Betaproteobacteria</taxon>
        <taxon>Burkholderiales</taxon>
        <taxon>Burkholderiaceae</taxon>
        <taxon>Paraburkholderia</taxon>
    </lineage>
</organism>
<dbReference type="Gene3D" id="3.40.50.720">
    <property type="entry name" value="NAD(P)-binding Rossmann-like Domain"/>
    <property type="match status" value="1"/>
</dbReference>
<dbReference type="InterPro" id="IPR015815">
    <property type="entry name" value="HIBADH-related"/>
</dbReference>
<evidence type="ECO:0000259" key="5">
    <source>
        <dbReference type="Pfam" id="PF14833"/>
    </source>
</evidence>
<dbReference type="SUPFAM" id="SSF51735">
    <property type="entry name" value="NAD(P)-binding Rossmann-fold domains"/>
    <property type="match status" value="1"/>
</dbReference>
<dbReference type="GO" id="GO:0051287">
    <property type="term" value="F:NAD binding"/>
    <property type="evidence" value="ECO:0007669"/>
    <property type="project" value="InterPro"/>
</dbReference>
<dbReference type="Proteomes" id="UP000494329">
    <property type="component" value="Unassembled WGS sequence"/>
</dbReference>
<dbReference type="GO" id="GO:0050661">
    <property type="term" value="F:NADP binding"/>
    <property type="evidence" value="ECO:0007669"/>
    <property type="project" value="InterPro"/>
</dbReference>
<dbReference type="InterPro" id="IPR006115">
    <property type="entry name" value="6PGDH_NADP-bd"/>
</dbReference>
<dbReference type="Pfam" id="PF14833">
    <property type="entry name" value="NAD_binding_11"/>
    <property type="match status" value="1"/>
</dbReference>
<evidence type="ECO:0000256" key="2">
    <source>
        <dbReference type="ARBA" id="ARBA00023027"/>
    </source>
</evidence>
<dbReference type="InterPro" id="IPR008927">
    <property type="entry name" value="6-PGluconate_DH-like_C_sf"/>
</dbReference>
<dbReference type="PANTHER" id="PTHR43060">
    <property type="entry name" value="3-HYDROXYISOBUTYRATE DEHYDROGENASE-LIKE 1, MITOCHONDRIAL-RELATED"/>
    <property type="match status" value="1"/>
</dbReference>
<keyword evidence="7" id="KW-1185">Reference proteome</keyword>
<dbReference type="AlphaFoldDB" id="A0A6J5DDP9"/>
<dbReference type="InterPro" id="IPR036291">
    <property type="entry name" value="NAD(P)-bd_dom_sf"/>
</dbReference>
<dbReference type="PANTHER" id="PTHR43060:SF15">
    <property type="entry name" value="3-HYDROXYISOBUTYRATE DEHYDROGENASE-LIKE 1, MITOCHONDRIAL-RELATED"/>
    <property type="match status" value="1"/>
</dbReference>
<feature type="domain" description="6-phosphogluconate dehydrogenase NADP-binding" evidence="4">
    <location>
        <begin position="12"/>
        <end position="172"/>
    </location>
</feature>
<dbReference type="PIRSF" id="PIRSF000103">
    <property type="entry name" value="HIBADH"/>
    <property type="match status" value="1"/>
</dbReference>
<dbReference type="InterPro" id="IPR013328">
    <property type="entry name" value="6PGD_dom2"/>
</dbReference>
<feature type="domain" description="3-hydroxyisobutyrate dehydrogenase-like NAD-binding" evidence="5">
    <location>
        <begin position="175"/>
        <end position="288"/>
    </location>
</feature>
<evidence type="ECO:0000256" key="1">
    <source>
        <dbReference type="ARBA" id="ARBA00023002"/>
    </source>
</evidence>
<gene>
    <name evidence="6" type="primary">Hgd</name>
    <name evidence="6" type="ORF">LMG29739_01407</name>
</gene>
<reference evidence="6 7" key="1">
    <citation type="submission" date="2020-04" db="EMBL/GenBank/DDBJ databases">
        <authorList>
            <person name="De Canck E."/>
        </authorList>
    </citation>
    <scope>NUCLEOTIDE SEQUENCE [LARGE SCALE GENOMIC DNA]</scope>
    <source>
        <strain evidence="6 7">LMG 29739</strain>
    </source>
</reference>
<evidence type="ECO:0000313" key="7">
    <source>
        <dbReference type="Proteomes" id="UP000494329"/>
    </source>
</evidence>
<dbReference type="InterPro" id="IPR029154">
    <property type="entry name" value="HIBADH-like_NADP-bd"/>
</dbReference>
<dbReference type="SUPFAM" id="SSF48179">
    <property type="entry name" value="6-phosphogluconate dehydrogenase C-terminal domain-like"/>
    <property type="match status" value="1"/>
</dbReference>
<dbReference type="RefSeq" id="WP_175110152.1">
    <property type="nucleotide sequence ID" value="NZ_CADIKF010000008.1"/>
</dbReference>
<keyword evidence="1 6" id="KW-0560">Oxidoreductase</keyword>
<proteinExistence type="predicted"/>
<evidence type="ECO:0000313" key="6">
    <source>
        <dbReference type="EMBL" id="CAB3752083.1"/>
    </source>
</evidence>
<evidence type="ECO:0000259" key="4">
    <source>
        <dbReference type="Pfam" id="PF03446"/>
    </source>
</evidence>
<dbReference type="GO" id="GO:0043718">
    <property type="term" value="F:2-hydroxymethylglutarate dehydrogenase activity"/>
    <property type="evidence" value="ECO:0007669"/>
    <property type="project" value="UniProtKB-EC"/>
</dbReference>
<dbReference type="EC" id="1.1.1.291" evidence="6"/>